<dbReference type="RefSeq" id="WP_143006693.1">
    <property type="nucleotide sequence ID" value="NZ_FNAG01000010.1"/>
</dbReference>
<dbReference type="STRING" id="265719.SAMN04488509_11077"/>
<evidence type="ECO:0000313" key="2">
    <source>
        <dbReference type="EMBL" id="SDD91473.1"/>
    </source>
</evidence>
<feature type="chain" id="PRO_5011637630" description="Lipoprotein" evidence="1">
    <location>
        <begin position="18"/>
        <end position="232"/>
    </location>
</feature>
<evidence type="ECO:0000313" key="3">
    <source>
        <dbReference type="Proteomes" id="UP000199603"/>
    </source>
</evidence>
<organism evidence="2 3">
    <name type="scientific">Aquimonas voraii</name>
    <dbReference type="NCBI Taxonomy" id="265719"/>
    <lineage>
        <taxon>Bacteria</taxon>
        <taxon>Pseudomonadati</taxon>
        <taxon>Pseudomonadota</taxon>
        <taxon>Gammaproteobacteria</taxon>
        <taxon>Lysobacterales</taxon>
        <taxon>Lysobacteraceae</taxon>
        <taxon>Aquimonas</taxon>
    </lineage>
</organism>
<reference evidence="2 3" key="1">
    <citation type="submission" date="2016-10" db="EMBL/GenBank/DDBJ databases">
        <authorList>
            <person name="de Groot N.N."/>
        </authorList>
    </citation>
    <scope>NUCLEOTIDE SEQUENCE [LARGE SCALE GENOMIC DNA]</scope>
    <source>
        <strain evidence="2 3">DSM 16957</strain>
    </source>
</reference>
<protein>
    <recommendedName>
        <fullName evidence="4">Lipoprotein</fullName>
    </recommendedName>
</protein>
<dbReference type="OrthoDB" id="7062867at2"/>
<keyword evidence="1" id="KW-0732">Signal</keyword>
<dbReference type="PROSITE" id="PS51257">
    <property type="entry name" value="PROKAR_LIPOPROTEIN"/>
    <property type="match status" value="1"/>
</dbReference>
<dbReference type="EMBL" id="FNAG01000010">
    <property type="protein sequence ID" value="SDD91473.1"/>
    <property type="molecule type" value="Genomic_DNA"/>
</dbReference>
<accession>A0A1G6YNA1</accession>
<gene>
    <name evidence="2" type="ORF">SAMN04488509_11077</name>
</gene>
<keyword evidence="3" id="KW-1185">Reference proteome</keyword>
<evidence type="ECO:0008006" key="4">
    <source>
        <dbReference type="Google" id="ProtNLM"/>
    </source>
</evidence>
<proteinExistence type="predicted"/>
<feature type="signal peptide" evidence="1">
    <location>
        <begin position="1"/>
        <end position="17"/>
    </location>
</feature>
<dbReference type="AlphaFoldDB" id="A0A1G6YNA1"/>
<name>A0A1G6YNA1_9GAMM</name>
<sequence>MKIRSSRVFSAALALVAASGCTPYTQVKQQRLEAVPLSERGYVIGRYGVDCWHKSKTECQQAFNALTTYFGQVEKPATVDDYIPGLLKAEFGSITGGDIEWDIVDMQSRQRWFYFCEVVRGGEQQFNGIRYWNYAGGGSGYQVPNEGSLGLRFDAPAGVVTYIGWIKAATGDGRNFVGMRLPSPLGLQVGEGTEDDYAPALQRCPAEAQGLEVRRVVLDAASARHPMVGVLR</sequence>
<evidence type="ECO:0000256" key="1">
    <source>
        <dbReference type="SAM" id="SignalP"/>
    </source>
</evidence>
<dbReference type="Proteomes" id="UP000199603">
    <property type="component" value="Unassembled WGS sequence"/>
</dbReference>